<comment type="caution">
    <text evidence="2">The sequence shown here is derived from an EMBL/GenBank/DDBJ whole genome shotgun (WGS) entry which is preliminary data.</text>
</comment>
<dbReference type="Proteomes" id="UP000186030">
    <property type="component" value="Unassembled WGS sequence"/>
</dbReference>
<proteinExistence type="predicted"/>
<evidence type="ECO:0000313" key="3">
    <source>
        <dbReference type="Proteomes" id="UP000186030"/>
    </source>
</evidence>
<accession>A0A1Q5T6C2</accession>
<reference evidence="3" key="2">
    <citation type="submission" date="2017-01" db="EMBL/GenBank/DDBJ databases">
        <title>Genome sequencing and annotation of Geobacillus sp. 1017, a Hydrocarbon-Oxidizing Thermophilic Bacterium Isolated from a Heavy Oil Reservoir (China).</title>
        <authorList>
            <person name="Kadnikov V.V."/>
            <person name="Mardanov A.V."/>
            <person name="Poltaraus A.B."/>
            <person name="Sokolova D.S."/>
            <person name="Semenova E.M."/>
            <person name="Ravin N.V."/>
            <person name="Tourova T.P."/>
            <person name="Nazina T.N."/>
        </authorList>
    </citation>
    <scope>NUCLEOTIDE SEQUENCE [LARGE SCALE GENOMIC DNA]</scope>
    <source>
        <strain evidence="3">1017</strain>
    </source>
</reference>
<reference evidence="2 3" key="1">
    <citation type="submission" date="2016-11" db="EMBL/GenBank/DDBJ databases">
        <authorList>
            <person name="Kadnikov V."/>
            <person name="Nazina T."/>
        </authorList>
    </citation>
    <scope>NUCLEOTIDE SEQUENCE [LARGE SCALE GENOMIC DNA]</scope>
    <source>
        <strain evidence="2 3">1017</strain>
    </source>
</reference>
<dbReference type="EMBL" id="MQMG01000006">
    <property type="protein sequence ID" value="OKO95779.1"/>
    <property type="molecule type" value="Genomic_DNA"/>
</dbReference>
<evidence type="ECO:0000313" key="2">
    <source>
        <dbReference type="EMBL" id="OKO95779.1"/>
    </source>
</evidence>
<evidence type="ECO:0000259" key="1">
    <source>
        <dbReference type="Pfam" id="PF12986"/>
    </source>
</evidence>
<gene>
    <name evidence="2" type="ORF">BRO54_0769</name>
</gene>
<protein>
    <recommendedName>
        <fullName evidence="1">DUF3870 domain-containing protein</fullName>
    </recommendedName>
</protein>
<dbReference type="InterPro" id="IPR024617">
    <property type="entry name" value="DUF3870"/>
</dbReference>
<feature type="domain" description="DUF3870" evidence="1">
    <location>
        <begin position="63"/>
        <end position="155"/>
    </location>
</feature>
<name>A0A1Q5T6C2_9BACL</name>
<sequence>MRRYSNAKKKRYAACRVCLAGGFFSLTAKRGRENGCTPRNKIAAGVTAAGKTRKEGKRMKTQFIAGHARLPAGMAAKSLYDTLTITAEIDKKYGVIVEASCTLATEHGRDYVARLLRGHSLRDGIDGLLAELDEGYLGKAHSALCAALKDLYKQYCKMEEKES</sequence>
<dbReference type="AlphaFoldDB" id="A0A1Q5T6C2"/>
<dbReference type="Pfam" id="PF12986">
    <property type="entry name" value="DUF3870"/>
    <property type="match status" value="1"/>
</dbReference>
<organism evidence="2 3">
    <name type="scientific">Geobacillus proteiniphilus</name>
    <dbReference type="NCBI Taxonomy" id="860353"/>
    <lineage>
        <taxon>Bacteria</taxon>
        <taxon>Bacillati</taxon>
        <taxon>Bacillota</taxon>
        <taxon>Bacilli</taxon>
        <taxon>Bacillales</taxon>
        <taxon>Anoxybacillaceae</taxon>
        <taxon>Geobacillus</taxon>
    </lineage>
</organism>